<evidence type="ECO:0000256" key="1">
    <source>
        <dbReference type="ARBA" id="ARBA00023002"/>
    </source>
</evidence>
<accession>A0A2S9QJ99</accession>
<protein>
    <submittedName>
        <fullName evidence="3">Amino acid dehydrogenase</fullName>
    </submittedName>
</protein>
<evidence type="ECO:0000313" key="4">
    <source>
        <dbReference type="Proteomes" id="UP000237682"/>
    </source>
</evidence>
<dbReference type="SUPFAM" id="SSF54373">
    <property type="entry name" value="FAD-linked reductases, C-terminal domain"/>
    <property type="match status" value="1"/>
</dbReference>
<reference evidence="3 4" key="1">
    <citation type="submission" date="2018-02" db="EMBL/GenBank/DDBJ databases">
        <title>Whole genome sequencing of endophytic bacterium.</title>
        <authorList>
            <person name="Eedara R."/>
            <person name="Podile A.R."/>
        </authorList>
    </citation>
    <scope>NUCLEOTIDE SEQUENCE [LARGE SCALE GENOMIC DNA]</scope>
    <source>
        <strain evidence="3 4">RP1T</strain>
    </source>
</reference>
<dbReference type="Pfam" id="PF01266">
    <property type="entry name" value="DAO"/>
    <property type="match status" value="1"/>
</dbReference>
<dbReference type="Gene3D" id="3.30.9.10">
    <property type="entry name" value="D-Amino Acid Oxidase, subunit A, domain 2"/>
    <property type="match status" value="1"/>
</dbReference>
<organism evidence="3 4">
    <name type="scientific">Labrys okinawensis</name>
    <dbReference type="NCBI Taxonomy" id="346911"/>
    <lineage>
        <taxon>Bacteria</taxon>
        <taxon>Pseudomonadati</taxon>
        <taxon>Pseudomonadota</taxon>
        <taxon>Alphaproteobacteria</taxon>
        <taxon>Hyphomicrobiales</taxon>
        <taxon>Xanthobacteraceae</taxon>
        <taxon>Labrys</taxon>
    </lineage>
</organism>
<comment type="caution">
    <text evidence="3">The sequence shown here is derived from an EMBL/GenBank/DDBJ whole genome shotgun (WGS) entry which is preliminary data.</text>
</comment>
<evidence type="ECO:0000259" key="2">
    <source>
        <dbReference type="Pfam" id="PF01266"/>
    </source>
</evidence>
<keyword evidence="4" id="KW-1185">Reference proteome</keyword>
<dbReference type="GO" id="GO:0016491">
    <property type="term" value="F:oxidoreductase activity"/>
    <property type="evidence" value="ECO:0007669"/>
    <property type="project" value="UniProtKB-KW"/>
</dbReference>
<dbReference type="EMBL" id="PUEJ01000001">
    <property type="protein sequence ID" value="PRH89425.1"/>
    <property type="molecule type" value="Genomic_DNA"/>
</dbReference>
<dbReference type="RefSeq" id="WP_105860388.1">
    <property type="nucleotide sequence ID" value="NZ_PUEJ01000001.1"/>
</dbReference>
<name>A0A2S9QJ99_9HYPH</name>
<dbReference type="Gene3D" id="3.50.50.60">
    <property type="entry name" value="FAD/NAD(P)-binding domain"/>
    <property type="match status" value="2"/>
</dbReference>
<sequence length="419" mass="46504">MLQVVRQSGDVLVLGAGIVGVSVALHLQKLGRSVVLIDRRPPGEETSYGNAGLIERASVIPYGFPRELSTLVHYGLNLSADVRYHWRFLPKALPWLVRFWWESSPKRLRRAALDMLPLIEHSVEEHARLMADAGISDQLRLTGWMEAYRSTAAFEKACSAARQLDEFGLNYDLLGAPALREREPSLAGVFAGAVHWRDPATIADPGRLVKEYAALFSRNGGSFVEADASALRQEEDGWSLETPDRHYHAREAVVALGPWSDRLYTKFGYRVPLAVKRGYHVHFKPAAGAVLNRPIVDIERGYLLAPMTRGIRLTTGIEFASRDHAPTPVQLDRTEPHAREVFPLAQRVEAAPWMGSRPCLPDMRPVIGPAPRHKGLWFAFGHNHHGLTLGPATGRLLSEMMAGLPTFANPAPFAMDRFG</sequence>
<evidence type="ECO:0000313" key="3">
    <source>
        <dbReference type="EMBL" id="PRH89425.1"/>
    </source>
</evidence>
<dbReference type="SUPFAM" id="SSF51905">
    <property type="entry name" value="FAD/NAD(P)-binding domain"/>
    <property type="match status" value="1"/>
</dbReference>
<dbReference type="PANTHER" id="PTHR13847:SF289">
    <property type="entry name" value="GLYCINE OXIDASE"/>
    <property type="match status" value="1"/>
</dbReference>
<dbReference type="InterPro" id="IPR006076">
    <property type="entry name" value="FAD-dep_OxRdtase"/>
</dbReference>
<proteinExistence type="predicted"/>
<gene>
    <name evidence="3" type="ORF">C5L14_02270</name>
</gene>
<dbReference type="Proteomes" id="UP000237682">
    <property type="component" value="Unassembled WGS sequence"/>
</dbReference>
<dbReference type="GO" id="GO:0005737">
    <property type="term" value="C:cytoplasm"/>
    <property type="evidence" value="ECO:0007669"/>
    <property type="project" value="TreeGrafter"/>
</dbReference>
<feature type="domain" description="FAD dependent oxidoreductase" evidence="2">
    <location>
        <begin position="10"/>
        <end position="400"/>
    </location>
</feature>
<keyword evidence="1" id="KW-0560">Oxidoreductase</keyword>
<dbReference type="AlphaFoldDB" id="A0A2S9QJ99"/>
<dbReference type="PANTHER" id="PTHR13847">
    <property type="entry name" value="SARCOSINE DEHYDROGENASE-RELATED"/>
    <property type="match status" value="1"/>
</dbReference>
<dbReference type="OrthoDB" id="9805337at2"/>
<dbReference type="InterPro" id="IPR036188">
    <property type="entry name" value="FAD/NAD-bd_sf"/>
</dbReference>